<dbReference type="InterPro" id="IPR014231">
    <property type="entry name" value="Spore_YpjB"/>
</dbReference>
<dbReference type="RefSeq" id="WP_155614854.1">
    <property type="nucleotide sequence ID" value="NZ_WNZX01000010.1"/>
</dbReference>
<evidence type="ECO:0000313" key="3">
    <source>
        <dbReference type="Proteomes" id="UP000450917"/>
    </source>
</evidence>
<proteinExistence type="predicted"/>
<keyword evidence="3" id="KW-1185">Reference proteome</keyword>
<dbReference type="Proteomes" id="UP000450917">
    <property type="component" value="Unassembled WGS sequence"/>
</dbReference>
<keyword evidence="1" id="KW-1133">Transmembrane helix</keyword>
<sequence length="290" mass="32145">MIGFGKMKWIGVSMALILFLPLLAGCALSAKQDAAAAVKPTPEQLQKVKLLNETAETMYQKVQQGDIPGSRAVLQQISDQVTQIRFEGITSVEGLNALTDTITEAKRVFQAVQFNPDAGKISAAKVRLATDSLTHASQPLWLQYYKQLQDDVNVIEQTAKASDKTSLQHASAHFEQHYSIIHPSLLISRPAEDVERMDSLVAFVKSQSMSQGMPFRNVLNAVPPMRQMLDKLFMKREATAYLPYPEPQNPILWTLAFGSVILAALGFAGWRLSKKNDGIVTVRRNEDGYI</sequence>
<dbReference type="PROSITE" id="PS51257">
    <property type="entry name" value="PROKAR_LIPOPROTEIN"/>
    <property type="match status" value="1"/>
</dbReference>
<evidence type="ECO:0000313" key="2">
    <source>
        <dbReference type="EMBL" id="MUG71750.1"/>
    </source>
</evidence>
<reference evidence="2 3" key="1">
    <citation type="submission" date="2019-11" db="EMBL/GenBank/DDBJ databases">
        <title>Draft genome sequences of five Paenibacillus species of dairy origin.</title>
        <authorList>
            <person name="Olajide A.M."/>
            <person name="Chen S."/>
            <person name="Lapointe G."/>
        </authorList>
    </citation>
    <scope>NUCLEOTIDE SEQUENCE [LARGE SCALE GENOMIC DNA]</scope>
    <source>
        <strain evidence="2 3">2CS3</strain>
    </source>
</reference>
<feature type="transmembrane region" description="Helical" evidence="1">
    <location>
        <begin position="251"/>
        <end position="270"/>
    </location>
</feature>
<keyword evidence="1" id="KW-0472">Membrane</keyword>
<protein>
    <recommendedName>
        <fullName evidence="4">Sporulation protein</fullName>
    </recommendedName>
</protein>
<evidence type="ECO:0008006" key="4">
    <source>
        <dbReference type="Google" id="ProtNLM"/>
    </source>
</evidence>
<dbReference type="EMBL" id="WNZX01000010">
    <property type="protein sequence ID" value="MUG71750.1"/>
    <property type="molecule type" value="Genomic_DNA"/>
</dbReference>
<evidence type="ECO:0000256" key="1">
    <source>
        <dbReference type="SAM" id="Phobius"/>
    </source>
</evidence>
<dbReference type="Pfam" id="PF09577">
    <property type="entry name" value="Spore_YpjB"/>
    <property type="match status" value="1"/>
</dbReference>
<comment type="caution">
    <text evidence="2">The sequence shown here is derived from an EMBL/GenBank/DDBJ whole genome shotgun (WGS) entry which is preliminary data.</text>
</comment>
<organism evidence="2 3">
    <name type="scientific">Paenibacillus validus</name>
    <dbReference type="NCBI Taxonomy" id="44253"/>
    <lineage>
        <taxon>Bacteria</taxon>
        <taxon>Bacillati</taxon>
        <taxon>Bacillota</taxon>
        <taxon>Bacilli</taxon>
        <taxon>Bacillales</taxon>
        <taxon>Paenibacillaceae</taxon>
        <taxon>Paenibacillus</taxon>
    </lineage>
</organism>
<name>A0A7X2ZCH2_9BACL</name>
<dbReference type="AlphaFoldDB" id="A0A7X2ZCH2"/>
<gene>
    <name evidence="2" type="ORF">GNP93_13820</name>
</gene>
<accession>A0A7X2ZCH2</accession>
<keyword evidence="1" id="KW-0812">Transmembrane</keyword>